<comment type="catalytic activity">
    <reaction evidence="3">
        <text>a 1,2-diacyl-sn-glycero-3-phosphate(in) = a 1,2-diacyl-sn-glycero-3-phosphate(out)</text>
        <dbReference type="Rhea" id="RHEA:36435"/>
        <dbReference type="ChEBI" id="CHEBI:58608"/>
    </reaction>
</comment>
<protein>
    <recommendedName>
        <fullName evidence="7">TP53-regulated inhibitor of apoptosis 1</fullName>
    </recommendedName>
</protein>
<comment type="similarity">
    <text evidence="1">Belongs to the TRIAP1/MDM35 family.</text>
</comment>
<evidence type="ECO:0000256" key="4">
    <source>
        <dbReference type="SAM" id="MobiDB-lite"/>
    </source>
</evidence>
<proteinExistence type="inferred from homology"/>
<keyword evidence="2" id="KW-1015">Disulfide bond</keyword>
<dbReference type="PANTHER" id="PTHR46403:SF1">
    <property type="entry name" value="TP53-REGULATED INHIBITOR OF APOPTOSIS 1"/>
    <property type="match status" value="1"/>
</dbReference>
<dbReference type="PANTHER" id="PTHR46403">
    <property type="entry name" value="TP53-REGULATED INHIBITOR OF APOPTOSIS 1"/>
    <property type="match status" value="1"/>
</dbReference>
<evidence type="ECO:0000256" key="2">
    <source>
        <dbReference type="ARBA" id="ARBA00023157"/>
    </source>
</evidence>
<dbReference type="Proteomes" id="UP001642483">
    <property type="component" value="Unassembled WGS sequence"/>
</dbReference>
<evidence type="ECO:0000313" key="6">
    <source>
        <dbReference type="Proteomes" id="UP001642483"/>
    </source>
</evidence>
<evidence type="ECO:0008006" key="7">
    <source>
        <dbReference type="Google" id="ProtNLM"/>
    </source>
</evidence>
<name>A0ABP0GT00_CLALP</name>
<reference evidence="5 6" key="1">
    <citation type="submission" date="2024-02" db="EMBL/GenBank/DDBJ databases">
        <authorList>
            <person name="Daric V."/>
            <person name="Darras S."/>
        </authorList>
    </citation>
    <scope>NUCLEOTIDE SEQUENCE [LARGE SCALE GENOMIC DNA]</scope>
</reference>
<dbReference type="Pfam" id="PF05254">
    <property type="entry name" value="UPF0203"/>
    <property type="match status" value="1"/>
</dbReference>
<organism evidence="5 6">
    <name type="scientific">Clavelina lepadiformis</name>
    <name type="common">Light-bulb sea squirt</name>
    <name type="synonym">Ascidia lepadiformis</name>
    <dbReference type="NCBI Taxonomy" id="159417"/>
    <lineage>
        <taxon>Eukaryota</taxon>
        <taxon>Metazoa</taxon>
        <taxon>Chordata</taxon>
        <taxon>Tunicata</taxon>
        <taxon>Ascidiacea</taxon>
        <taxon>Aplousobranchia</taxon>
        <taxon>Clavelinidae</taxon>
        <taxon>Clavelina</taxon>
    </lineage>
</organism>
<sequence length="93" mass="10755">MLHFGWISMNSLGAECTPLKWEYDKCFNHWFRENYLKGDTKSDPCAEIFQKYQTCVKNAMKDQGMDLTELEASILGTDKEKQTPANPKVSKDE</sequence>
<dbReference type="EMBL" id="CAWYQH010000141">
    <property type="protein sequence ID" value="CAK8694850.1"/>
    <property type="molecule type" value="Genomic_DNA"/>
</dbReference>
<evidence type="ECO:0000256" key="1">
    <source>
        <dbReference type="ARBA" id="ARBA00006196"/>
    </source>
</evidence>
<accession>A0ABP0GT00</accession>
<gene>
    <name evidence="5" type="ORF">CVLEPA_LOCUS28176</name>
</gene>
<keyword evidence="6" id="KW-1185">Reference proteome</keyword>
<feature type="region of interest" description="Disordered" evidence="4">
    <location>
        <begin position="73"/>
        <end position="93"/>
    </location>
</feature>
<evidence type="ECO:0000256" key="3">
    <source>
        <dbReference type="ARBA" id="ARBA00023706"/>
    </source>
</evidence>
<comment type="caution">
    <text evidence="5">The sequence shown here is derived from an EMBL/GenBank/DDBJ whole genome shotgun (WGS) entry which is preliminary data.</text>
</comment>
<evidence type="ECO:0000313" key="5">
    <source>
        <dbReference type="EMBL" id="CAK8694850.1"/>
    </source>
</evidence>
<dbReference type="InterPro" id="IPR007918">
    <property type="entry name" value="MDM35_apoptosis"/>
</dbReference>